<accession>A0A1I0CQ87</accession>
<evidence type="ECO:0000256" key="1">
    <source>
        <dbReference type="SAM" id="MobiDB-lite"/>
    </source>
</evidence>
<dbReference type="Pfam" id="PF11154">
    <property type="entry name" value="DUF2934"/>
    <property type="match status" value="1"/>
</dbReference>
<dbReference type="InterPro" id="IPR021327">
    <property type="entry name" value="DUF2934"/>
</dbReference>
<organism evidence="2 3">
    <name type="scientific">Pseudomonas graminis</name>
    <dbReference type="NCBI Taxonomy" id="158627"/>
    <lineage>
        <taxon>Bacteria</taxon>
        <taxon>Pseudomonadati</taxon>
        <taxon>Pseudomonadota</taxon>
        <taxon>Gammaproteobacteria</taxon>
        <taxon>Pseudomonadales</taxon>
        <taxon>Pseudomonadaceae</taxon>
        <taxon>Pseudomonas</taxon>
    </lineage>
</organism>
<reference evidence="2 3" key="1">
    <citation type="submission" date="2016-10" db="EMBL/GenBank/DDBJ databases">
        <authorList>
            <person name="de Groot N.N."/>
        </authorList>
    </citation>
    <scope>NUCLEOTIDE SEQUENCE [LARGE SCALE GENOMIC DNA]</scope>
    <source>
        <strain evidence="2 3">DSM 11363</strain>
    </source>
</reference>
<dbReference type="RefSeq" id="WP_245760037.1">
    <property type="nucleotide sequence ID" value="NZ_FOHW01000008.1"/>
</dbReference>
<dbReference type="Proteomes" id="UP000182332">
    <property type="component" value="Unassembled WGS sequence"/>
</dbReference>
<protein>
    <recommendedName>
        <fullName evidence="4">DUF2934 domain-containing protein</fullName>
    </recommendedName>
</protein>
<gene>
    <name evidence="2" type="ORF">SAMN05216197_108139</name>
</gene>
<proteinExistence type="predicted"/>
<evidence type="ECO:0000313" key="2">
    <source>
        <dbReference type="EMBL" id="SET21784.1"/>
    </source>
</evidence>
<feature type="region of interest" description="Disordered" evidence="1">
    <location>
        <begin position="106"/>
        <end position="132"/>
    </location>
</feature>
<evidence type="ECO:0000313" key="3">
    <source>
        <dbReference type="Proteomes" id="UP000182332"/>
    </source>
</evidence>
<name>A0A1I0CQ87_9PSED</name>
<evidence type="ECO:0008006" key="4">
    <source>
        <dbReference type="Google" id="ProtNLM"/>
    </source>
</evidence>
<dbReference type="AlphaFoldDB" id="A0A1I0CQ87"/>
<dbReference type="EMBL" id="FOHW01000008">
    <property type="protein sequence ID" value="SET21784.1"/>
    <property type="molecule type" value="Genomic_DNA"/>
</dbReference>
<sequence>MVRRRFPVDPLSPVSGRLAFTGHCTPVIYPRYRLVLFMAGTVADDGFGTALAPANVLRKHKWGIRMNVDEDTVRQLAQLIWETEGKPEGQESRHWEMATRLAESAAMAPVRTSSKHKVDTLFPSPDEADPDA</sequence>